<dbReference type="InterPro" id="IPR037185">
    <property type="entry name" value="EmrE-like"/>
</dbReference>
<feature type="transmembrane region" description="Helical" evidence="1">
    <location>
        <begin position="95"/>
        <end position="115"/>
    </location>
</feature>
<dbReference type="GO" id="GO:0016020">
    <property type="term" value="C:membrane"/>
    <property type="evidence" value="ECO:0007669"/>
    <property type="project" value="InterPro"/>
</dbReference>
<dbReference type="Pfam" id="PF00892">
    <property type="entry name" value="EamA"/>
    <property type="match status" value="1"/>
</dbReference>
<reference evidence="3 4" key="1">
    <citation type="journal article" date="2016" name="Nat. Commun.">
        <title>Thousands of microbial genomes shed light on interconnected biogeochemical processes in an aquifer system.</title>
        <authorList>
            <person name="Anantharaman K."/>
            <person name="Brown C.T."/>
            <person name="Hug L.A."/>
            <person name="Sharon I."/>
            <person name="Castelle C.J."/>
            <person name="Probst A.J."/>
            <person name="Thomas B.C."/>
            <person name="Singh A."/>
            <person name="Wilkins M.J."/>
            <person name="Karaoz U."/>
            <person name="Brodie E.L."/>
            <person name="Williams K.H."/>
            <person name="Hubbard S.S."/>
            <person name="Banfield J.F."/>
        </authorList>
    </citation>
    <scope>NUCLEOTIDE SEQUENCE [LARGE SCALE GENOMIC DNA]</scope>
</reference>
<name>A0A1G2MEH3_9BACT</name>
<evidence type="ECO:0000313" key="3">
    <source>
        <dbReference type="EMBL" id="OHA22288.1"/>
    </source>
</evidence>
<dbReference type="Gene3D" id="1.10.3730.20">
    <property type="match status" value="1"/>
</dbReference>
<evidence type="ECO:0000313" key="4">
    <source>
        <dbReference type="Proteomes" id="UP000177130"/>
    </source>
</evidence>
<evidence type="ECO:0000259" key="2">
    <source>
        <dbReference type="Pfam" id="PF00892"/>
    </source>
</evidence>
<feature type="transmembrane region" description="Helical" evidence="1">
    <location>
        <begin position="121"/>
        <end position="141"/>
    </location>
</feature>
<organism evidence="3 4">
    <name type="scientific">Candidatus Taylorbacteria bacterium RIFCSPHIGHO2_02_FULL_43_32b</name>
    <dbReference type="NCBI Taxonomy" id="1802306"/>
    <lineage>
        <taxon>Bacteria</taxon>
        <taxon>Candidatus Tayloriibacteriota</taxon>
    </lineage>
</organism>
<feature type="transmembrane region" description="Helical" evidence="1">
    <location>
        <begin position="6"/>
        <end position="24"/>
    </location>
</feature>
<sequence>MTVSVGIGLAFVSMLCWGVGDFLIQRSTRKVGDFETLFIICAFGSFILFPFVWRDIVPFVAGDFSNVLILFGASVILLIAALLDFEALKRGKLAVVEPIWSFEIPAAAILAFFVVGEMVSLSQGILIALLIFGLVMVSVKEKYSVSKFFMEKGVLIAFFAALIMGSANFFFGWGGKGN</sequence>
<dbReference type="STRING" id="1802306.A3C72_04285"/>
<feature type="domain" description="EamA" evidence="2">
    <location>
        <begin position="6"/>
        <end position="138"/>
    </location>
</feature>
<feature type="transmembrane region" description="Helical" evidence="1">
    <location>
        <begin position="153"/>
        <end position="173"/>
    </location>
</feature>
<protein>
    <recommendedName>
        <fullName evidence="2">EamA domain-containing protein</fullName>
    </recommendedName>
</protein>
<feature type="transmembrane region" description="Helical" evidence="1">
    <location>
        <begin position="65"/>
        <end position="83"/>
    </location>
</feature>
<keyword evidence="1" id="KW-0472">Membrane</keyword>
<keyword evidence="1" id="KW-0812">Transmembrane</keyword>
<feature type="transmembrane region" description="Helical" evidence="1">
    <location>
        <begin position="36"/>
        <end position="53"/>
    </location>
</feature>
<dbReference type="Proteomes" id="UP000177130">
    <property type="component" value="Unassembled WGS sequence"/>
</dbReference>
<dbReference type="SUPFAM" id="SSF103481">
    <property type="entry name" value="Multidrug resistance efflux transporter EmrE"/>
    <property type="match status" value="1"/>
</dbReference>
<dbReference type="InterPro" id="IPR000620">
    <property type="entry name" value="EamA_dom"/>
</dbReference>
<accession>A0A1G2MEH3</accession>
<proteinExistence type="predicted"/>
<evidence type="ECO:0000256" key="1">
    <source>
        <dbReference type="SAM" id="Phobius"/>
    </source>
</evidence>
<dbReference type="EMBL" id="MHRK01000055">
    <property type="protein sequence ID" value="OHA22288.1"/>
    <property type="molecule type" value="Genomic_DNA"/>
</dbReference>
<keyword evidence="1" id="KW-1133">Transmembrane helix</keyword>
<dbReference type="AlphaFoldDB" id="A0A1G2MEH3"/>
<comment type="caution">
    <text evidence="3">The sequence shown here is derived from an EMBL/GenBank/DDBJ whole genome shotgun (WGS) entry which is preliminary data.</text>
</comment>
<gene>
    <name evidence="3" type="ORF">A3C72_04285</name>
</gene>